<feature type="domain" description="TACO1/YebC-like second and third" evidence="2">
    <location>
        <begin position="53"/>
        <end position="232"/>
    </location>
</feature>
<protein>
    <submittedName>
        <fullName evidence="3">YebC-like protein</fullName>
    </submittedName>
</protein>
<organism evidence="3 4">
    <name type="scientific">Syncephalis pseudoplumigaleata</name>
    <dbReference type="NCBI Taxonomy" id="1712513"/>
    <lineage>
        <taxon>Eukaryota</taxon>
        <taxon>Fungi</taxon>
        <taxon>Fungi incertae sedis</taxon>
        <taxon>Zoopagomycota</taxon>
        <taxon>Zoopagomycotina</taxon>
        <taxon>Zoopagomycetes</taxon>
        <taxon>Zoopagales</taxon>
        <taxon>Piptocephalidaceae</taxon>
        <taxon>Syncephalis</taxon>
    </lineage>
</organism>
<dbReference type="GO" id="GO:0005739">
    <property type="term" value="C:mitochondrion"/>
    <property type="evidence" value="ECO:0007669"/>
    <property type="project" value="TreeGrafter"/>
</dbReference>
<name>A0A4P9YS02_9FUNG</name>
<comment type="similarity">
    <text evidence="1">Belongs to the TACO1 family.</text>
</comment>
<accession>A0A4P9YS02</accession>
<sequence>MKRSALFSKLGLEIVSAIRSALNKARAHSLPKENIDKAFKRAEGNTQDGGAIENVTYEAFGAYGVALVIEAVTDNRTRTAMKLRSTLNRFSGQIAQVAYLFERKGVVQFRPLSKTATITTADEEAIEAQQQQQQLSETALDQAMEVALEAGAEDVDEVAPGLLEAVCPMTELQTMSRHLAEQSTYQIESVELRYQPEVVIDDPEDQDMRRIIRRMLHDINDLEEVVRLYTNLPSSSQLLP</sequence>
<evidence type="ECO:0000259" key="2">
    <source>
        <dbReference type="Pfam" id="PF01709"/>
    </source>
</evidence>
<evidence type="ECO:0000256" key="1">
    <source>
        <dbReference type="ARBA" id="ARBA00008724"/>
    </source>
</evidence>
<dbReference type="InterPro" id="IPR029072">
    <property type="entry name" value="YebC-like"/>
</dbReference>
<dbReference type="SUPFAM" id="SSF75625">
    <property type="entry name" value="YebC-like"/>
    <property type="match status" value="1"/>
</dbReference>
<dbReference type="AlphaFoldDB" id="A0A4P9YS02"/>
<dbReference type="OrthoDB" id="2017544at2759"/>
<dbReference type="PANTHER" id="PTHR12532">
    <property type="entry name" value="TRANSLATIONAL ACTIVATOR OF CYTOCHROME C OXIDASE 1"/>
    <property type="match status" value="1"/>
</dbReference>
<proteinExistence type="inferred from homology"/>
<dbReference type="InterPro" id="IPR048300">
    <property type="entry name" value="TACO1_YebC-like_2nd/3rd_dom"/>
</dbReference>
<dbReference type="Pfam" id="PF01709">
    <property type="entry name" value="Transcrip_reg"/>
    <property type="match status" value="1"/>
</dbReference>
<dbReference type="InterPro" id="IPR017856">
    <property type="entry name" value="Integrase-like_N"/>
</dbReference>
<evidence type="ECO:0000313" key="4">
    <source>
        <dbReference type="Proteomes" id="UP000278143"/>
    </source>
</evidence>
<dbReference type="Gene3D" id="1.10.10.200">
    <property type="match status" value="1"/>
</dbReference>
<dbReference type="Proteomes" id="UP000278143">
    <property type="component" value="Unassembled WGS sequence"/>
</dbReference>
<dbReference type="PANTHER" id="PTHR12532:SF0">
    <property type="entry name" value="TRANSLATIONAL ACTIVATOR OF CYTOCHROME C OXIDASE 1"/>
    <property type="match status" value="1"/>
</dbReference>
<dbReference type="InterPro" id="IPR002876">
    <property type="entry name" value="Transcrip_reg_TACO1-like"/>
</dbReference>
<dbReference type="InterPro" id="IPR026564">
    <property type="entry name" value="Transcrip_reg_TACO1-like_dom3"/>
</dbReference>
<dbReference type="EMBL" id="KZ991860">
    <property type="protein sequence ID" value="RKP22637.1"/>
    <property type="molecule type" value="Genomic_DNA"/>
</dbReference>
<reference evidence="4" key="1">
    <citation type="journal article" date="2018" name="Nat. Microbiol.">
        <title>Leveraging single-cell genomics to expand the fungal tree of life.</title>
        <authorList>
            <person name="Ahrendt S.R."/>
            <person name="Quandt C.A."/>
            <person name="Ciobanu D."/>
            <person name="Clum A."/>
            <person name="Salamov A."/>
            <person name="Andreopoulos B."/>
            <person name="Cheng J.F."/>
            <person name="Woyke T."/>
            <person name="Pelin A."/>
            <person name="Henrissat B."/>
            <person name="Reynolds N.K."/>
            <person name="Benny G.L."/>
            <person name="Smith M.E."/>
            <person name="James T.Y."/>
            <person name="Grigoriev I.V."/>
        </authorList>
    </citation>
    <scope>NUCLEOTIDE SEQUENCE [LARGE SCALE GENOMIC DNA]</scope>
    <source>
        <strain evidence="4">Benny S71-1</strain>
    </source>
</reference>
<gene>
    <name evidence="3" type="ORF">SYNPS1DRAFT_25547</name>
</gene>
<keyword evidence="4" id="KW-1185">Reference proteome</keyword>
<dbReference type="Gene3D" id="3.30.70.980">
    <property type="match status" value="2"/>
</dbReference>
<evidence type="ECO:0000313" key="3">
    <source>
        <dbReference type="EMBL" id="RKP22637.1"/>
    </source>
</evidence>